<gene>
    <name evidence="9" type="ORF">JKK62_15910</name>
</gene>
<dbReference type="AlphaFoldDB" id="A0A935C7G8"/>
<dbReference type="InterPro" id="IPR004299">
    <property type="entry name" value="MBOAT_fam"/>
</dbReference>
<protein>
    <submittedName>
        <fullName evidence="9">MBOAT family protein</fullName>
    </submittedName>
</protein>
<dbReference type="GO" id="GO:0042121">
    <property type="term" value="P:alginic acid biosynthetic process"/>
    <property type="evidence" value="ECO:0007669"/>
    <property type="project" value="InterPro"/>
</dbReference>
<comment type="subcellular location">
    <subcellularLocation>
        <location evidence="1">Cell membrane</location>
        <topology evidence="1">Multi-pass membrane protein</topology>
    </subcellularLocation>
</comment>
<evidence type="ECO:0000256" key="3">
    <source>
        <dbReference type="ARBA" id="ARBA00022475"/>
    </source>
</evidence>
<comment type="similarity">
    <text evidence="2 7">Belongs to the membrane-bound acyltransferase family.</text>
</comment>
<feature type="transmembrane region" description="Helical" evidence="8">
    <location>
        <begin position="404"/>
        <end position="423"/>
    </location>
</feature>
<feature type="transmembrane region" description="Helical" evidence="8">
    <location>
        <begin position="115"/>
        <end position="133"/>
    </location>
</feature>
<dbReference type="EMBL" id="JAEQMG010000179">
    <property type="protein sequence ID" value="MBK6090108.1"/>
    <property type="molecule type" value="Genomic_DNA"/>
</dbReference>
<dbReference type="InterPro" id="IPR051085">
    <property type="entry name" value="MB_O-acyltransferase"/>
</dbReference>
<dbReference type="PANTHER" id="PTHR13285">
    <property type="entry name" value="ACYLTRANSFERASE"/>
    <property type="match status" value="1"/>
</dbReference>
<dbReference type="PANTHER" id="PTHR13285:SF18">
    <property type="entry name" value="PROTEIN-CYSTEINE N-PALMITOYLTRANSFERASE RASP"/>
    <property type="match status" value="1"/>
</dbReference>
<keyword evidence="3 7" id="KW-1003">Cell membrane</keyword>
<proteinExistence type="inferred from homology"/>
<evidence type="ECO:0000256" key="5">
    <source>
        <dbReference type="ARBA" id="ARBA00022989"/>
    </source>
</evidence>
<sequence>MVFSSLVFLSVFLPAVFLLYTVIPSLKVRNILLILASLAFYAYGEPVYVLLMLFSSVLNYLCARWVEHNPQKKSKAALVTAIVVNLGILAVFKYTGMFVTTFNSLTGLQVPVPEIALPIGISFFTFQALSYVIDVYRGAVEVQKNYLNILLYITFFPQLIAGPIVKYRDINRQITDRHQDIGKIARGLRRFICGLAKKVFIANTMGQVADVLFAQDVSTLALPSAWLGAAAYLFQIYYDFSGYSDMAIGLGLMFGFEFKENFMYPYGAVSIQDFWRRWHISLSTWFKEYLYFPLGGNRKGKARTALNRLIVFFCTGLWHGANWTFVLWGLWHGLFLLLEEYVPVMRRLPKVLGHIYTMLVVILGFVLFRADTISYGFAYIGRMFAGFDFSPSALSVALTQLTPWFLVMLVVAIIGCAPIRPLADKIRANVYGGAELSKAWKGVQAALYVLAAAGLVWCMLRLSSGAYNPFIYFRF</sequence>
<evidence type="ECO:0000256" key="6">
    <source>
        <dbReference type="ARBA" id="ARBA00023136"/>
    </source>
</evidence>
<organism evidence="9 10">
    <name type="scientific">Ruminococcus difficilis</name>
    <dbReference type="NCBI Taxonomy" id="2763069"/>
    <lineage>
        <taxon>Bacteria</taxon>
        <taxon>Bacillati</taxon>
        <taxon>Bacillota</taxon>
        <taxon>Clostridia</taxon>
        <taxon>Eubacteriales</taxon>
        <taxon>Oscillospiraceae</taxon>
        <taxon>Ruminococcus</taxon>
    </lineage>
</organism>
<dbReference type="Proteomes" id="UP000633365">
    <property type="component" value="Unassembled WGS sequence"/>
</dbReference>
<feature type="transmembrane region" description="Helical" evidence="8">
    <location>
        <begin position="220"/>
        <end position="238"/>
    </location>
</feature>
<accession>A0A935C7G8</accession>
<evidence type="ECO:0000256" key="4">
    <source>
        <dbReference type="ARBA" id="ARBA00022692"/>
    </source>
</evidence>
<reference evidence="9" key="1">
    <citation type="submission" date="2021-01" db="EMBL/GenBank/DDBJ databases">
        <title>Genome public.</title>
        <authorList>
            <person name="Liu C."/>
            <person name="Sun Q."/>
        </authorList>
    </citation>
    <scope>NUCLEOTIDE SEQUENCE</scope>
    <source>
        <strain evidence="9">M6</strain>
    </source>
</reference>
<dbReference type="InterPro" id="IPR024194">
    <property type="entry name" value="Ac/AlaTfrase_AlgI/DltB"/>
</dbReference>
<feature type="transmembrane region" description="Helical" evidence="8">
    <location>
        <begin position="351"/>
        <end position="368"/>
    </location>
</feature>
<keyword evidence="10" id="KW-1185">Reference proteome</keyword>
<dbReference type="GO" id="GO:0016746">
    <property type="term" value="F:acyltransferase activity"/>
    <property type="evidence" value="ECO:0007669"/>
    <property type="project" value="UniProtKB-KW"/>
</dbReference>
<feature type="transmembrane region" description="Helical" evidence="8">
    <location>
        <begin position="309"/>
        <end position="331"/>
    </location>
</feature>
<evidence type="ECO:0000256" key="7">
    <source>
        <dbReference type="PIRNR" id="PIRNR016636"/>
    </source>
</evidence>
<evidence type="ECO:0000256" key="2">
    <source>
        <dbReference type="ARBA" id="ARBA00010323"/>
    </source>
</evidence>
<dbReference type="RefSeq" id="WP_201428787.1">
    <property type="nucleotide sequence ID" value="NZ_JAEQMG010000179.1"/>
</dbReference>
<feature type="transmembrane region" description="Helical" evidence="8">
    <location>
        <begin position="145"/>
        <end position="165"/>
    </location>
</feature>
<dbReference type="InterPro" id="IPR028362">
    <property type="entry name" value="AlgI"/>
</dbReference>
<comment type="caution">
    <text evidence="9">The sequence shown here is derived from an EMBL/GenBank/DDBJ whole genome shotgun (WGS) entry which is preliminary data.</text>
</comment>
<evidence type="ECO:0000256" key="8">
    <source>
        <dbReference type="SAM" id="Phobius"/>
    </source>
</evidence>
<evidence type="ECO:0000256" key="1">
    <source>
        <dbReference type="ARBA" id="ARBA00004651"/>
    </source>
</evidence>
<evidence type="ECO:0000313" key="9">
    <source>
        <dbReference type="EMBL" id="MBK6090108.1"/>
    </source>
</evidence>
<keyword evidence="4 8" id="KW-0812">Transmembrane</keyword>
<dbReference type="GO" id="GO:0005886">
    <property type="term" value="C:plasma membrane"/>
    <property type="evidence" value="ECO:0007669"/>
    <property type="project" value="UniProtKB-SubCell"/>
</dbReference>
<name>A0A935C7G8_9FIRM</name>
<feature type="transmembrane region" description="Helical" evidence="8">
    <location>
        <begin position="31"/>
        <end position="55"/>
    </location>
</feature>
<evidence type="ECO:0000313" key="10">
    <source>
        <dbReference type="Proteomes" id="UP000633365"/>
    </source>
</evidence>
<keyword evidence="7" id="KW-0012">Acyltransferase</keyword>
<keyword evidence="7" id="KW-0808">Transferase</keyword>
<keyword evidence="6 7" id="KW-0472">Membrane</keyword>
<keyword evidence="5 8" id="KW-1133">Transmembrane helix</keyword>
<dbReference type="PIRSF" id="PIRSF500217">
    <property type="entry name" value="AlgI"/>
    <property type="match status" value="1"/>
</dbReference>
<dbReference type="Pfam" id="PF03062">
    <property type="entry name" value="MBOAT"/>
    <property type="match status" value="1"/>
</dbReference>
<feature type="transmembrane region" description="Helical" evidence="8">
    <location>
        <begin position="380"/>
        <end position="398"/>
    </location>
</feature>
<feature type="transmembrane region" description="Helical" evidence="8">
    <location>
        <begin position="76"/>
        <end position="95"/>
    </location>
</feature>
<dbReference type="PIRSF" id="PIRSF016636">
    <property type="entry name" value="AlgI_DltB"/>
    <property type="match status" value="1"/>
</dbReference>
<feature type="transmembrane region" description="Helical" evidence="8">
    <location>
        <begin position="443"/>
        <end position="462"/>
    </location>
</feature>